<comment type="caution">
    <text evidence="9">The sequence shown here is derived from an EMBL/GenBank/DDBJ whole genome shotgun (WGS) entry which is preliminary data.</text>
</comment>
<evidence type="ECO:0000256" key="3">
    <source>
        <dbReference type="ARBA" id="ARBA00022605"/>
    </source>
</evidence>
<dbReference type="RefSeq" id="WP_196418153.1">
    <property type="nucleotide sequence ID" value="NZ_JADQTO010000020.1"/>
</dbReference>
<feature type="binding site" evidence="7">
    <location>
        <position position="18"/>
    </location>
    <ligand>
        <name>3-phosphoshikimate</name>
        <dbReference type="ChEBI" id="CHEBI:145989"/>
    </ligand>
</feature>
<sequence length="420" mass="44117">MVNTTSRTATVTLPGSKSVTARALFLAALADGESRLVAPLEAADTVAFADGLAALGFGVVRDGDVWSITGDPSGPPADTAEVWCHDAGTAARFLPGLVSLGTGQFAIDASEQMRARPMRPLLEALRALGVRVHAADGDRLPLRIDADGVAGGVVRVDAGASSQYLSALCMMGPGTKNGLSIEVLDEVSVPYVELTLAMMREFGASVSRQGSRITIAPGTYQAREYVIEPDASTASYFFAAAAVTGNTVTLLGLGRRSRQGDLRFATEVLPAMGCEVTVADDRTTVTGPARLRSPGTVVMRDISDTMMTLAAIAPFADGPVRITDVANCRVKESDRIDAMSSALGACGIATSSGPDWLEITPGRPRAATVQTRADHRIAMSMSVLGLRTPGVRFDDPACVRKTFPDFHSVFAGLQETWRRG</sequence>
<keyword evidence="3 7" id="KW-0028">Amino-acid biosynthesis</keyword>
<dbReference type="GO" id="GO:0008652">
    <property type="term" value="P:amino acid biosynthetic process"/>
    <property type="evidence" value="ECO:0007669"/>
    <property type="project" value="UniProtKB-KW"/>
</dbReference>
<evidence type="ECO:0000256" key="2">
    <source>
        <dbReference type="ARBA" id="ARBA00009948"/>
    </source>
</evidence>
<keyword evidence="5 7" id="KW-0057">Aromatic amino acid biosynthesis</keyword>
<dbReference type="EC" id="2.5.1.19" evidence="7"/>
<dbReference type="InterPro" id="IPR023193">
    <property type="entry name" value="EPSP_synthase_CS"/>
</dbReference>
<dbReference type="GO" id="GO:0005737">
    <property type="term" value="C:cytoplasm"/>
    <property type="evidence" value="ECO:0007669"/>
    <property type="project" value="UniProtKB-SubCell"/>
</dbReference>
<dbReference type="Gene3D" id="3.65.10.10">
    <property type="entry name" value="Enolpyruvate transferase domain"/>
    <property type="match status" value="2"/>
</dbReference>
<feature type="binding site" evidence="7">
    <location>
        <position position="88"/>
    </location>
    <ligand>
        <name>phosphoenolpyruvate</name>
        <dbReference type="ChEBI" id="CHEBI:58702"/>
    </ligand>
</feature>
<dbReference type="GO" id="GO:0009423">
    <property type="term" value="P:chorismate biosynthetic process"/>
    <property type="evidence" value="ECO:0007669"/>
    <property type="project" value="UniProtKB-UniRule"/>
</dbReference>
<evidence type="ECO:0000256" key="6">
    <source>
        <dbReference type="ARBA" id="ARBA00044633"/>
    </source>
</evidence>
<dbReference type="InterPro" id="IPR006264">
    <property type="entry name" value="EPSP_synthase"/>
</dbReference>
<feature type="binding site" evidence="7">
    <location>
        <position position="376"/>
    </location>
    <ligand>
        <name>phosphoenolpyruvate</name>
        <dbReference type="ChEBI" id="CHEBI:58702"/>
    </ligand>
</feature>
<keyword evidence="4 7" id="KW-0808">Transferase</keyword>
<comment type="subunit">
    <text evidence="7">Monomer.</text>
</comment>
<comment type="function">
    <text evidence="7">Catalyzes the transfer of the enolpyruvyl moiety of phosphoenolpyruvate (PEP) to the 5-hydroxyl of shikimate-3-phosphate (S3P) to produce enolpyruvyl shikimate-3-phosphate and inorganic phosphate.</text>
</comment>
<feature type="active site" description="Proton acceptor" evidence="7">
    <location>
        <position position="304"/>
    </location>
</feature>
<comment type="similarity">
    <text evidence="2 7">Belongs to the EPSP synthase family.</text>
</comment>
<dbReference type="GO" id="GO:0003866">
    <property type="term" value="F:3-phosphoshikimate 1-carboxyvinyltransferase activity"/>
    <property type="evidence" value="ECO:0007669"/>
    <property type="project" value="UniProtKB-UniRule"/>
</dbReference>
<name>A0A931CHQ6_9ACTN</name>
<feature type="binding site" evidence="7">
    <location>
        <position position="17"/>
    </location>
    <ligand>
        <name>phosphoenolpyruvate</name>
        <dbReference type="ChEBI" id="CHEBI:58702"/>
    </ligand>
</feature>
<reference evidence="9" key="1">
    <citation type="submission" date="2020-11" db="EMBL/GenBank/DDBJ databases">
        <title>Isolation and identification of active actinomycetes.</title>
        <authorList>
            <person name="Sun X."/>
        </authorList>
    </citation>
    <scope>NUCLEOTIDE SEQUENCE</scope>
    <source>
        <strain evidence="9">NEAU-A11</strain>
    </source>
</reference>
<evidence type="ECO:0000313" key="9">
    <source>
        <dbReference type="EMBL" id="MBG0566373.1"/>
    </source>
</evidence>
<feature type="binding site" evidence="7">
    <location>
        <position position="22"/>
    </location>
    <ligand>
        <name>3-phosphoshikimate</name>
        <dbReference type="ChEBI" id="CHEBI:145989"/>
    </ligand>
</feature>
<evidence type="ECO:0000256" key="4">
    <source>
        <dbReference type="ARBA" id="ARBA00022679"/>
    </source>
</evidence>
<accession>A0A931CHQ6</accession>
<feature type="binding site" evidence="7">
    <location>
        <position position="163"/>
    </location>
    <ligand>
        <name>3-phosphoshikimate</name>
        <dbReference type="ChEBI" id="CHEBI:145989"/>
    </ligand>
</feature>
<feature type="binding site" evidence="7">
    <location>
        <position position="335"/>
    </location>
    <ligand>
        <name>phosphoenolpyruvate</name>
        <dbReference type="ChEBI" id="CHEBI:58702"/>
    </ligand>
</feature>
<dbReference type="InterPro" id="IPR001986">
    <property type="entry name" value="Enolpyruvate_Tfrase_dom"/>
</dbReference>
<feature type="binding site" evidence="7">
    <location>
        <position position="162"/>
    </location>
    <ligand>
        <name>3-phosphoshikimate</name>
        <dbReference type="ChEBI" id="CHEBI:145989"/>
    </ligand>
</feature>
<evidence type="ECO:0000256" key="5">
    <source>
        <dbReference type="ARBA" id="ARBA00023141"/>
    </source>
</evidence>
<dbReference type="EMBL" id="JADQTO010000020">
    <property type="protein sequence ID" value="MBG0566373.1"/>
    <property type="molecule type" value="Genomic_DNA"/>
</dbReference>
<dbReference type="PANTHER" id="PTHR21090">
    <property type="entry name" value="AROM/DEHYDROQUINATE SYNTHASE"/>
    <property type="match status" value="1"/>
</dbReference>
<feature type="domain" description="Enolpyruvate transferase" evidence="8">
    <location>
        <begin position="8"/>
        <end position="408"/>
    </location>
</feature>
<feature type="binding site" evidence="7">
    <location>
        <position position="163"/>
    </location>
    <ligand>
        <name>phosphoenolpyruvate</name>
        <dbReference type="ChEBI" id="CHEBI:58702"/>
    </ligand>
</feature>
<dbReference type="PANTHER" id="PTHR21090:SF5">
    <property type="entry name" value="PENTAFUNCTIONAL AROM POLYPEPTIDE"/>
    <property type="match status" value="1"/>
</dbReference>
<dbReference type="Proteomes" id="UP000598146">
    <property type="component" value="Unassembled WGS sequence"/>
</dbReference>
<dbReference type="SUPFAM" id="SSF55205">
    <property type="entry name" value="EPT/RTPC-like"/>
    <property type="match status" value="1"/>
</dbReference>
<feature type="binding site" evidence="7">
    <location>
        <position position="17"/>
    </location>
    <ligand>
        <name>3-phosphoshikimate</name>
        <dbReference type="ChEBI" id="CHEBI:145989"/>
    </ligand>
</feature>
<comment type="caution">
    <text evidence="7">Lacks conserved residue(s) required for the propagation of feature annotation.</text>
</comment>
<dbReference type="HAMAP" id="MF_00210">
    <property type="entry name" value="EPSP_synth"/>
    <property type="match status" value="1"/>
</dbReference>
<dbReference type="AlphaFoldDB" id="A0A931CHQ6"/>
<dbReference type="InterPro" id="IPR036968">
    <property type="entry name" value="Enolpyruvate_Tfrase_sf"/>
</dbReference>
<comment type="subcellular location">
    <subcellularLocation>
        <location evidence="7">Cytoplasm</location>
    </subcellularLocation>
</comment>
<keyword evidence="10" id="KW-1185">Reference proteome</keyword>
<evidence type="ECO:0000256" key="1">
    <source>
        <dbReference type="ARBA" id="ARBA00004811"/>
    </source>
</evidence>
<evidence type="ECO:0000313" key="10">
    <source>
        <dbReference type="Proteomes" id="UP000598146"/>
    </source>
</evidence>
<dbReference type="PIRSF" id="PIRSF000505">
    <property type="entry name" value="EPSPS"/>
    <property type="match status" value="1"/>
</dbReference>
<keyword evidence="7" id="KW-0963">Cytoplasm</keyword>
<proteinExistence type="inferred from homology"/>
<dbReference type="InterPro" id="IPR013792">
    <property type="entry name" value="RNA3'P_cycl/enolpyr_Trfase_a/b"/>
</dbReference>
<organism evidence="9 10">
    <name type="scientific">Actinoplanes aureus</name>
    <dbReference type="NCBI Taxonomy" id="2792083"/>
    <lineage>
        <taxon>Bacteria</taxon>
        <taxon>Bacillati</taxon>
        <taxon>Actinomycetota</taxon>
        <taxon>Actinomycetes</taxon>
        <taxon>Micromonosporales</taxon>
        <taxon>Micromonosporaceae</taxon>
        <taxon>Actinoplanes</taxon>
    </lineage>
</organism>
<dbReference type="NCBIfam" id="TIGR01356">
    <property type="entry name" value="aroA"/>
    <property type="match status" value="1"/>
</dbReference>
<feature type="binding site" evidence="7">
    <location>
        <position position="116"/>
    </location>
    <ligand>
        <name>phosphoenolpyruvate</name>
        <dbReference type="ChEBI" id="CHEBI:58702"/>
    </ligand>
</feature>
<dbReference type="GO" id="GO:0009073">
    <property type="term" value="P:aromatic amino acid family biosynthetic process"/>
    <property type="evidence" value="ECO:0007669"/>
    <property type="project" value="UniProtKB-KW"/>
</dbReference>
<comment type="pathway">
    <text evidence="1 7">Metabolic intermediate biosynthesis; chorismate biosynthesis; chorismate from D-erythrose 4-phosphate and phosphoenolpyruvate: step 6/7.</text>
</comment>
<feature type="binding site" evidence="7">
    <location>
        <position position="161"/>
    </location>
    <ligand>
        <name>3-phosphoshikimate</name>
        <dbReference type="ChEBI" id="CHEBI:145989"/>
    </ligand>
</feature>
<dbReference type="CDD" id="cd01556">
    <property type="entry name" value="EPSP_synthase"/>
    <property type="match status" value="1"/>
</dbReference>
<comment type="catalytic activity">
    <reaction evidence="6">
        <text>3-phosphoshikimate + phosphoenolpyruvate = 5-O-(1-carboxyvinyl)-3-phosphoshikimate + phosphate</text>
        <dbReference type="Rhea" id="RHEA:21256"/>
        <dbReference type="ChEBI" id="CHEBI:43474"/>
        <dbReference type="ChEBI" id="CHEBI:57701"/>
        <dbReference type="ChEBI" id="CHEBI:58702"/>
        <dbReference type="ChEBI" id="CHEBI:145989"/>
        <dbReference type="EC" id="2.5.1.19"/>
    </reaction>
    <physiologicalReaction direction="left-to-right" evidence="6">
        <dbReference type="Rhea" id="RHEA:21257"/>
    </physiologicalReaction>
</comment>
<dbReference type="Pfam" id="PF00275">
    <property type="entry name" value="EPSP_synthase"/>
    <property type="match status" value="1"/>
</dbReference>
<dbReference type="PROSITE" id="PS00885">
    <property type="entry name" value="EPSP_SYNTHASE_2"/>
    <property type="match status" value="1"/>
</dbReference>
<feature type="binding site" evidence="7">
    <location>
        <position position="304"/>
    </location>
    <ligand>
        <name>3-phosphoshikimate</name>
        <dbReference type="ChEBI" id="CHEBI:145989"/>
    </ligand>
</feature>
<evidence type="ECO:0000256" key="7">
    <source>
        <dbReference type="HAMAP-Rule" id="MF_00210"/>
    </source>
</evidence>
<feature type="binding site" evidence="7">
    <location>
        <position position="401"/>
    </location>
    <ligand>
        <name>phosphoenolpyruvate</name>
        <dbReference type="ChEBI" id="CHEBI:58702"/>
    </ligand>
</feature>
<feature type="binding site" evidence="7">
    <location>
        <position position="331"/>
    </location>
    <ligand>
        <name>3-phosphoshikimate</name>
        <dbReference type="ChEBI" id="CHEBI:145989"/>
    </ligand>
</feature>
<feature type="binding site" evidence="7">
    <location>
        <position position="327"/>
    </location>
    <ligand>
        <name>3-phosphoshikimate</name>
        <dbReference type="ChEBI" id="CHEBI:145989"/>
    </ligand>
</feature>
<gene>
    <name evidence="7 9" type="primary">aroA</name>
    <name evidence="9" type="ORF">I4J89_33490</name>
</gene>
<evidence type="ECO:0000259" key="8">
    <source>
        <dbReference type="Pfam" id="PF00275"/>
    </source>
</evidence>
<protein>
    <recommendedName>
        <fullName evidence="7">3-phosphoshikimate 1-carboxyvinyltransferase</fullName>
        <ecNumber evidence="7">2.5.1.19</ecNumber>
    </recommendedName>
    <alternativeName>
        <fullName evidence="7">5-enolpyruvylshikimate-3-phosphate synthase</fullName>
        <shortName evidence="7">EPSP synthase</shortName>
        <shortName evidence="7">EPSPS</shortName>
    </alternativeName>
</protein>